<evidence type="ECO:0000313" key="2">
    <source>
        <dbReference type="Proteomes" id="UP000600946"/>
    </source>
</evidence>
<reference evidence="2" key="1">
    <citation type="journal article" date="2019" name="Int. J. Syst. Evol. Microbiol.">
        <title>The Global Catalogue of Microorganisms (GCM) 10K type strain sequencing project: providing services to taxonomists for standard genome sequencing and annotation.</title>
        <authorList>
            <consortium name="The Broad Institute Genomics Platform"/>
            <consortium name="The Broad Institute Genome Sequencing Center for Infectious Disease"/>
            <person name="Wu L."/>
            <person name="Ma J."/>
        </authorList>
    </citation>
    <scope>NUCLEOTIDE SEQUENCE [LARGE SCALE GENOMIC DNA]</scope>
    <source>
        <strain evidence="2">JCM 4594</strain>
    </source>
</reference>
<gene>
    <name evidence="1" type="ORF">GCM10010326_25120</name>
</gene>
<comment type="caution">
    <text evidence="1">The sequence shown here is derived from an EMBL/GenBank/DDBJ whole genome shotgun (WGS) entry which is preliminary data.</text>
</comment>
<dbReference type="EMBL" id="BMUU01000003">
    <property type="protein sequence ID" value="GGY30135.1"/>
    <property type="molecule type" value="Genomic_DNA"/>
</dbReference>
<name>A0ABQ2ZZ95_9ACTN</name>
<dbReference type="Proteomes" id="UP000600946">
    <property type="component" value="Unassembled WGS sequence"/>
</dbReference>
<keyword evidence="2" id="KW-1185">Reference proteome</keyword>
<organism evidence="1 2">
    <name type="scientific">Streptomyces xanthochromogenes</name>
    <dbReference type="NCBI Taxonomy" id="67384"/>
    <lineage>
        <taxon>Bacteria</taxon>
        <taxon>Bacillati</taxon>
        <taxon>Actinomycetota</taxon>
        <taxon>Actinomycetes</taxon>
        <taxon>Kitasatosporales</taxon>
        <taxon>Streptomycetaceae</taxon>
        <taxon>Streptomyces</taxon>
    </lineage>
</organism>
<protein>
    <submittedName>
        <fullName evidence="1">Uncharacterized protein</fullName>
    </submittedName>
</protein>
<sequence>MPDERVRMTSATPGKYADFEGLRQRAIALRREGLSRRQIRDRLFVDNNDLLNRLLNGEPAPEWTKRPNAKDDLRDRARELRAQGMTYDGIQAELGCSKSSISLWVRDMPKPAPRTREEASAIARRGWEATLLRREEERRATKEGAASGIGSLSDRELFLAGVVLYWAEGAKDKPWDRRESLKFINSDPNVIGFYLKWLELQGVAAERLRLCVNIHESADVEDATRFWAELTGLGPASFNKPVIKRHNPKTRRKNTGESYRGCLAIYVRDSVDLYRRMEGAWYGIVGAALSTAEPKRT</sequence>
<accession>A0ABQ2ZZ95</accession>
<proteinExistence type="predicted"/>
<evidence type="ECO:0000313" key="1">
    <source>
        <dbReference type="EMBL" id="GGY30135.1"/>
    </source>
</evidence>